<proteinExistence type="inferred from homology"/>
<dbReference type="InterPro" id="IPR000209">
    <property type="entry name" value="Peptidase_S8/S53_dom"/>
</dbReference>
<evidence type="ECO:0000256" key="4">
    <source>
        <dbReference type="ARBA" id="ARBA00022825"/>
    </source>
</evidence>
<evidence type="ECO:0000259" key="5">
    <source>
        <dbReference type="Pfam" id="PF00082"/>
    </source>
</evidence>
<keyword evidence="4" id="KW-0720">Serine protease</keyword>
<dbReference type="InterPro" id="IPR015500">
    <property type="entry name" value="Peptidase_S8_subtilisin-rel"/>
</dbReference>
<dbReference type="InterPro" id="IPR023827">
    <property type="entry name" value="Peptidase_S8_Asp-AS"/>
</dbReference>
<sequence>MKNFNNYFFLLILLGLYSCGSIKFTNDYITSTSLKKATEPSLLERQNWYNLDISDDSIPGMSIDKAYNELLKGLKADTVIVAVIDTGIDIYHEDLQGLIWVNGDEIPNNGKDDDNNGYVDDIHGWNYLEDAYDETLEMTRLLRDGIKNNRKYNDAKSEINAKINELNDNLSRYKGYVEGYKKSKKIISKYLTNDDFSSDDLKTIVDDSLSEDILNAKEFLTYFMSIDISLDYLIEGKNYFEEQSKYHYNVNFNGRKSDDNIYDINDINYGDYKVNNIKSAESHGTHVSGIIAGLRNNSLGNRGINNHVKIMALRAVPNGDEYDKDIARAIIYAVDNGAKIINGSFGKYYSSNPEWVIDAIRYASLKDVLIVHASGNESKDLDKNNNDNYPNDQYFGNNEFSDTFINVGASSISYDKNIIGSFSNYGKQNVDVFAPGVSIYSALPENKYEFQSGTSMAAPSTSGVASLIFSYFPNLSAKKVKEIIIESGINIDFEIDGTENDAKVSFNNLSKSGKIVNAYNALILASRSKRK</sequence>
<feature type="domain" description="Peptidase S8/S53" evidence="5">
    <location>
        <begin position="78"/>
        <end position="487"/>
    </location>
</feature>
<keyword evidence="3" id="KW-0378">Hydrolase</keyword>
<keyword evidence="2" id="KW-0645">Protease</keyword>
<evidence type="ECO:0000313" key="6">
    <source>
        <dbReference type="EMBL" id="SUZ70566.1"/>
    </source>
</evidence>
<organism evidence="6">
    <name type="scientific">marine metagenome</name>
    <dbReference type="NCBI Taxonomy" id="408172"/>
    <lineage>
        <taxon>unclassified sequences</taxon>
        <taxon>metagenomes</taxon>
        <taxon>ecological metagenomes</taxon>
    </lineage>
</organism>
<dbReference type="Pfam" id="PF00082">
    <property type="entry name" value="Peptidase_S8"/>
    <property type="match status" value="1"/>
</dbReference>
<dbReference type="AlphaFoldDB" id="A0A381PU16"/>
<protein>
    <recommendedName>
        <fullName evidence="5">Peptidase S8/S53 domain-containing protein</fullName>
    </recommendedName>
</protein>
<evidence type="ECO:0000256" key="2">
    <source>
        <dbReference type="ARBA" id="ARBA00022670"/>
    </source>
</evidence>
<dbReference type="PROSITE" id="PS00137">
    <property type="entry name" value="SUBTILASE_HIS"/>
    <property type="match status" value="1"/>
</dbReference>
<accession>A0A381PU16</accession>
<dbReference type="InterPro" id="IPR023828">
    <property type="entry name" value="Peptidase_S8_Ser-AS"/>
</dbReference>
<name>A0A381PU16_9ZZZZ</name>
<dbReference type="InterPro" id="IPR022398">
    <property type="entry name" value="Peptidase_S8_His-AS"/>
</dbReference>
<evidence type="ECO:0000256" key="3">
    <source>
        <dbReference type="ARBA" id="ARBA00022801"/>
    </source>
</evidence>
<dbReference type="EMBL" id="UINC01001094">
    <property type="protein sequence ID" value="SUZ70566.1"/>
    <property type="molecule type" value="Genomic_DNA"/>
</dbReference>
<evidence type="ECO:0000256" key="1">
    <source>
        <dbReference type="ARBA" id="ARBA00011073"/>
    </source>
</evidence>
<dbReference type="GO" id="GO:0004252">
    <property type="term" value="F:serine-type endopeptidase activity"/>
    <property type="evidence" value="ECO:0007669"/>
    <property type="project" value="InterPro"/>
</dbReference>
<dbReference type="PROSITE" id="PS51257">
    <property type="entry name" value="PROKAR_LIPOPROTEIN"/>
    <property type="match status" value="1"/>
</dbReference>
<dbReference type="PROSITE" id="PS00136">
    <property type="entry name" value="SUBTILASE_ASP"/>
    <property type="match status" value="1"/>
</dbReference>
<dbReference type="PANTHER" id="PTHR43399:SF4">
    <property type="entry name" value="CELL WALL-ASSOCIATED PROTEASE"/>
    <property type="match status" value="1"/>
</dbReference>
<dbReference type="PANTHER" id="PTHR43399">
    <property type="entry name" value="SUBTILISIN-RELATED"/>
    <property type="match status" value="1"/>
</dbReference>
<reference evidence="6" key="1">
    <citation type="submission" date="2018-05" db="EMBL/GenBank/DDBJ databases">
        <authorList>
            <person name="Lanie J.A."/>
            <person name="Ng W.-L."/>
            <person name="Kazmierczak K.M."/>
            <person name="Andrzejewski T.M."/>
            <person name="Davidsen T.M."/>
            <person name="Wayne K.J."/>
            <person name="Tettelin H."/>
            <person name="Glass J.I."/>
            <person name="Rusch D."/>
            <person name="Podicherti R."/>
            <person name="Tsui H.-C.T."/>
            <person name="Winkler M.E."/>
        </authorList>
    </citation>
    <scope>NUCLEOTIDE SEQUENCE</scope>
</reference>
<gene>
    <name evidence="6" type="ORF">METZ01_LOCUS23420</name>
</gene>
<comment type="similarity">
    <text evidence="1">Belongs to the peptidase S8 family.</text>
</comment>
<dbReference type="PROSITE" id="PS51892">
    <property type="entry name" value="SUBTILASE"/>
    <property type="match status" value="1"/>
</dbReference>
<dbReference type="InterPro" id="IPR036852">
    <property type="entry name" value="Peptidase_S8/S53_dom_sf"/>
</dbReference>
<dbReference type="PROSITE" id="PS00138">
    <property type="entry name" value="SUBTILASE_SER"/>
    <property type="match status" value="1"/>
</dbReference>
<dbReference type="PRINTS" id="PR00723">
    <property type="entry name" value="SUBTILISIN"/>
</dbReference>
<dbReference type="Gene3D" id="3.40.50.200">
    <property type="entry name" value="Peptidase S8/S53 domain"/>
    <property type="match status" value="2"/>
</dbReference>
<dbReference type="SUPFAM" id="SSF52743">
    <property type="entry name" value="Subtilisin-like"/>
    <property type="match status" value="1"/>
</dbReference>
<dbReference type="GO" id="GO:0006508">
    <property type="term" value="P:proteolysis"/>
    <property type="evidence" value="ECO:0007669"/>
    <property type="project" value="UniProtKB-KW"/>
</dbReference>
<dbReference type="InterPro" id="IPR051048">
    <property type="entry name" value="Peptidase_S8/S53_subtilisin"/>
</dbReference>